<protein>
    <submittedName>
        <fullName evidence="2">Uncharacterized protein</fullName>
    </submittedName>
</protein>
<evidence type="ECO:0000256" key="1">
    <source>
        <dbReference type="SAM" id="MobiDB-lite"/>
    </source>
</evidence>
<organism evidence="2 3">
    <name type="scientific">Actinomycetospora corticicola</name>
    <dbReference type="NCBI Taxonomy" id="663602"/>
    <lineage>
        <taxon>Bacteria</taxon>
        <taxon>Bacillati</taxon>
        <taxon>Actinomycetota</taxon>
        <taxon>Actinomycetes</taxon>
        <taxon>Pseudonocardiales</taxon>
        <taxon>Pseudonocardiaceae</taxon>
        <taxon>Actinomycetospora</taxon>
    </lineage>
</organism>
<name>A0A7Y9DY62_9PSEU</name>
<dbReference type="AlphaFoldDB" id="A0A7Y9DY62"/>
<evidence type="ECO:0000313" key="2">
    <source>
        <dbReference type="EMBL" id="NYD37723.1"/>
    </source>
</evidence>
<reference evidence="2 3" key="1">
    <citation type="submission" date="2020-07" db="EMBL/GenBank/DDBJ databases">
        <title>Sequencing the genomes of 1000 actinobacteria strains.</title>
        <authorList>
            <person name="Klenk H.-P."/>
        </authorList>
    </citation>
    <scope>NUCLEOTIDE SEQUENCE [LARGE SCALE GENOMIC DNA]</scope>
    <source>
        <strain evidence="2 3">DSM 45772</strain>
    </source>
</reference>
<feature type="compositionally biased region" description="Basic residues" evidence="1">
    <location>
        <begin position="54"/>
        <end position="69"/>
    </location>
</feature>
<sequence>MSPVNDAVTIDVEEELPGRPIDPQLLELIQRVAHREHLLPAGDDHPPTNNLTRPGRRRPATRSSARRTTRGTTARKVTWSR</sequence>
<keyword evidence="3" id="KW-1185">Reference proteome</keyword>
<proteinExistence type="predicted"/>
<dbReference type="EMBL" id="JACCBN010000001">
    <property type="protein sequence ID" value="NYD37723.1"/>
    <property type="molecule type" value="Genomic_DNA"/>
</dbReference>
<feature type="compositionally biased region" description="Basic and acidic residues" evidence="1">
    <location>
        <begin position="37"/>
        <end position="46"/>
    </location>
</feature>
<dbReference type="Proteomes" id="UP000535890">
    <property type="component" value="Unassembled WGS sequence"/>
</dbReference>
<evidence type="ECO:0000313" key="3">
    <source>
        <dbReference type="Proteomes" id="UP000535890"/>
    </source>
</evidence>
<gene>
    <name evidence="2" type="ORF">BJ983_003825</name>
</gene>
<comment type="caution">
    <text evidence="2">The sequence shown here is derived from an EMBL/GenBank/DDBJ whole genome shotgun (WGS) entry which is preliminary data.</text>
</comment>
<feature type="region of interest" description="Disordered" evidence="1">
    <location>
        <begin position="37"/>
        <end position="81"/>
    </location>
</feature>
<accession>A0A7Y9DY62</accession>